<evidence type="ECO:0000313" key="3">
    <source>
        <dbReference type="EMBL" id="KTB44353.1"/>
    </source>
</evidence>
<dbReference type="AlphaFoldDB" id="A0A0W0G759"/>
<feature type="region of interest" description="Disordered" evidence="1">
    <location>
        <begin position="232"/>
        <end position="251"/>
    </location>
</feature>
<dbReference type="PANTHER" id="PTHR34862:SF1">
    <property type="entry name" value="SPARK DOMAIN-CONTAINING PROTEIN"/>
    <property type="match status" value="1"/>
</dbReference>
<dbReference type="eggNOG" id="ENOG502S9QB">
    <property type="taxonomic scope" value="Eukaryota"/>
</dbReference>
<keyword evidence="2" id="KW-0732">Signal</keyword>
<organism evidence="3 4">
    <name type="scientific">Moniliophthora roreri</name>
    <name type="common">Frosty pod rot fungus</name>
    <name type="synonym">Monilia roreri</name>
    <dbReference type="NCBI Taxonomy" id="221103"/>
    <lineage>
        <taxon>Eukaryota</taxon>
        <taxon>Fungi</taxon>
        <taxon>Dikarya</taxon>
        <taxon>Basidiomycota</taxon>
        <taxon>Agaricomycotina</taxon>
        <taxon>Agaricomycetes</taxon>
        <taxon>Agaricomycetidae</taxon>
        <taxon>Agaricales</taxon>
        <taxon>Marasmiineae</taxon>
        <taxon>Marasmiaceae</taxon>
        <taxon>Moniliophthora</taxon>
    </lineage>
</organism>
<sequence length="278" mass="29271">MARIQVFVTTVLFAALSVSAQNQTQAPSEACTNAVVNIFTNPEVESCLAPAELVPLVTNGNASMPIIPPINNWVTSMCSATPCSNETLATIVQNFTTGCRTELEQRIPGYSADTDPESVTFAVQAYYGSVRKVLCLQNGNTNCLTETLNIFETMEDDGTLTIADIPALLFRFSAGYGDQNPQGIPTNVTCSTCSKAAYNTLEEDFPGIWGSENEGYKGMFTEVCGAEFVDGQDPEGVTQMTSDATTGGQDGEGNSASALYASVGVYVALAIGGLLAAV</sequence>
<gene>
    <name evidence="3" type="ORF">WG66_3058</name>
</gene>
<protein>
    <submittedName>
        <fullName evidence="3">Uncharacterized protein</fullName>
    </submittedName>
</protein>
<evidence type="ECO:0000256" key="1">
    <source>
        <dbReference type="SAM" id="MobiDB-lite"/>
    </source>
</evidence>
<dbReference type="PANTHER" id="PTHR34862">
    <property type="entry name" value="SPARK DOMAIN-CONTAINING PROTEIN"/>
    <property type="match status" value="1"/>
</dbReference>
<accession>A0A0W0G759</accession>
<feature type="compositionally biased region" description="Polar residues" evidence="1">
    <location>
        <begin position="238"/>
        <end position="251"/>
    </location>
</feature>
<feature type="signal peptide" evidence="2">
    <location>
        <begin position="1"/>
        <end position="20"/>
    </location>
</feature>
<proteinExistence type="predicted"/>
<comment type="caution">
    <text evidence="3">The sequence shown here is derived from an EMBL/GenBank/DDBJ whole genome shotgun (WGS) entry which is preliminary data.</text>
</comment>
<reference evidence="3 4" key="1">
    <citation type="submission" date="2015-12" db="EMBL/GenBank/DDBJ databases">
        <title>Draft genome sequence of Moniliophthora roreri, the causal agent of frosty pod rot of cacao.</title>
        <authorList>
            <person name="Aime M.C."/>
            <person name="Diaz-Valderrama J.R."/>
            <person name="Kijpornyongpan T."/>
            <person name="Phillips-Mora W."/>
        </authorList>
    </citation>
    <scope>NUCLEOTIDE SEQUENCE [LARGE SCALE GENOMIC DNA]</scope>
    <source>
        <strain evidence="3 4">MCA 2952</strain>
    </source>
</reference>
<evidence type="ECO:0000256" key="2">
    <source>
        <dbReference type="SAM" id="SignalP"/>
    </source>
</evidence>
<name>A0A0W0G759_MONRR</name>
<feature type="chain" id="PRO_5006902402" evidence="2">
    <location>
        <begin position="21"/>
        <end position="278"/>
    </location>
</feature>
<evidence type="ECO:0000313" key="4">
    <source>
        <dbReference type="Proteomes" id="UP000054988"/>
    </source>
</evidence>
<dbReference type="EMBL" id="LATX01000948">
    <property type="protein sequence ID" value="KTB44353.1"/>
    <property type="molecule type" value="Genomic_DNA"/>
</dbReference>
<dbReference type="Proteomes" id="UP000054988">
    <property type="component" value="Unassembled WGS sequence"/>
</dbReference>